<feature type="binding site" evidence="7">
    <location>
        <position position="53"/>
    </location>
    <ligand>
        <name>Zn(2+)</name>
        <dbReference type="ChEBI" id="CHEBI:29105"/>
        <label>1</label>
    </ligand>
</feature>
<feature type="binding site" evidence="7">
    <location>
        <position position="55"/>
    </location>
    <ligand>
        <name>Zn(2+)</name>
        <dbReference type="ChEBI" id="CHEBI:29105"/>
        <label>1</label>
    </ligand>
</feature>
<dbReference type="InterPro" id="IPR017782">
    <property type="entry name" value="Hydroxyacylglutathione_Hdrlase"/>
</dbReference>
<comment type="similarity">
    <text evidence="3 7">Belongs to the metallo-beta-lactamase superfamily. Glyoxalase II family.</text>
</comment>
<organism evidence="9 10">
    <name type="scientific">Rhodanobacter glycinis</name>
    <dbReference type="NCBI Taxonomy" id="582702"/>
    <lineage>
        <taxon>Bacteria</taxon>
        <taxon>Pseudomonadati</taxon>
        <taxon>Pseudomonadota</taxon>
        <taxon>Gammaproteobacteria</taxon>
        <taxon>Lysobacterales</taxon>
        <taxon>Rhodanobacteraceae</taxon>
        <taxon>Rhodanobacter</taxon>
    </lineage>
</organism>
<dbReference type="NCBIfam" id="TIGR03413">
    <property type="entry name" value="GSH_gloB"/>
    <property type="match status" value="1"/>
</dbReference>
<gene>
    <name evidence="7" type="primary">gloB</name>
    <name evidence="9" type="ORF">SAMN05192579_11561</name>
</gene>
<feature type="binding site" evidence="7">
    <location>
        <position position="57"/>
    </location>
    <ligand>
        <name>Zn(2+)</name>
        <dbReference type="ChEBI" id="CHEBI:29105"/>
        <label>2</label>
    </ligand>
</feature>
<keyword evidence="4 7" id="KW-0479">Metal-binding</keyword>
<dbReference type="CDD" id="cd07723">
    <property type="entry name" value="hydroxyacylglutathione_hydrolase_MBL-fold"/>
    <property type="match status" value="1"/>
</dbReference>
<dbReference type="InterPro" id="IPR001279">
    <property type="entry name" value="Metallo-B-lactamas"/>
</dbReference>
<comment type="subunit">
    <text evidence="7">Monomer.</text>
</comment>
<dbReference type="InterPro" id="IPR032282">
    <property type="entry name" value="HAGH_C"/>
</dbReference>
<dbReference type="Proteomes" id="UP000198725">
    <property type="component" value="Unassembled WGS sequence"/>
</dbReference>
<evidence type="ECO:0000256" key="1">
    <source>
        <dbReference type="ARBA" id="ARBA00001623"/>
    </source>
</evidence>
<sequence>MHVVPIPALADNYIWLLHDGHGSALVVDPGESAPVEAALAASGLTLRAILLTHHHPDHIGGAAALRESHGVPVYAPADERIDLATHHVADGDTVMLPSPAARFRVIAVPGHTTSHVAYVGEGVLLCGDTLFSLGCGRMFEGTPAQMLASLDRLATLPGDTRVCCGHEYTAANGRFASTIEPENAALAARVQQVATLRAANRPSVPGTLADELAANPFLRVDSHAVIDWCRRHEVHTDDRIARFAALRGAKDTFG</sequence>
<dbReference type="HAMAP" id="MF_01374">
    <property type="entry name" value="Glyoxalase_2"/>
    <property type="match status" value="1"/>
</dbReference>
<dbReference type="AlphaFoldDB" id="A0A1I4F2H6"/>
<evidence type="ECO:0000259" key="8">
    <source>
        <dbReference type="SMART" id="SM00849"/>
    </source>
</evidence>
<keyword evidence="5 7" id="KW-0378">Hydrolase</keyword>
<protein>
    <recommendedName>
        <fullName evidence="7">Hydroxyacylglutathione hydrolase</fullName>
        <ecNumber evidence="7">3.1.2.6</ecNumber>
    </recommendedName>
    <alternativeName>
        <fullName evidence="7">Glyoxalase II</fullName>
        <shortName evidence="7">Glx II</shortName>
    </alternativeName>
</protein>
<evidence type="ECO:0000313" key="9">
    <source>
        <dbReference type="EMBL" id="SFL12185.1"/>
    </source>
</evidence>
<dbReference type="GO" id="GO:0019243">
    <property type="term" value="P:methylglyoxal catabolic process to D-lactate via S-lactoyl-glutathione"/>
    <property type="evidence" value="ECO:0007669"/>
    <property type="project" value="UniProtKB-UniRule"/>
</dbReference>
<feature type="binding site" evidence="7">
    <location>
        <position position="128"/>
    </location>
    <ligand>
        <name>Zn(2+)</name>
        <dbReference type="ChEBI" id="CHEBI:29105"/>
        <label>2</label>
    </ligand>
</feature>
<feature type="binding site" evidence="7">
    <location>
        <position position="166"/>
    </location>
    <ligand>
        <name>Zn(2+)</name>
        <dbReference type="ChEBI" id="CHEBI:29105"/>
        <label>2</label>
    </ligand>
</feature>
<dbReference type="GO" id="GO:0046872">
    <property type="term" value="F:metal ion binding"/>
    <property type="evidence" value="ECO:0007669"/>
    <property type="project" value="UniProtKB-KW"/>
</dbReference>
<comment type="function">
    <text evidence="7">Thiolesterase that catalyzes the hydrolysis of S-D-lactoyl-glutathione to form glutathione and D-lactic acid.</text>
</comment>
<evidence type="ECO:0000256" key="4">
    <source>
        <dbReference type="ARBA" id="ARBA00022723"/>
    </source>
</evidence>
<evidence type="ECO:0000256" key="6">
    <source>
        <dbReference type="ARBA" id="ARBA00022833"/>
    </source>
</evidence>
<dbReference type="Gene3D" id="3.60.15.10">
    <property type="entry name" value="Ribonuclease Z/Hydroxyacylglutathione hydrolase-like"/>
    <property type="match status" value="1"/>
</dbReference>
<dbReference type="InterPro" id="IPR036866">
    <property type="entry name" value="RibonucZ/Hydroxyglut_hydro"/>
</dbReference>
<dbReference type="PIRSF" id="PIRSF005457">
    <property type="entry name" value="Glx"/>
    <property type="match status" value="1"/>
</dbReference>
<evidence type="ECO:0000256" key="7">
    <source>
        <dbReference type="HAMAP-Rule" id="MF_01374"/>
    </source>
</evidence>
<comment type="pathway">
    <text evidence="2 7">Secondary metabolite metabolism; methylglyoxal degradation; (R)-lactate from methylglyoxal: step 2/2.</text>
</comment>
<dbReference type="EC" id="3.1.2.6" evidence="7"/>
<evidence type="ECO:0000256" key="3">
    <source>
        <dbReference type="ARBA" id="ARBA00006759"/>
    </source>
</evidence>
<dbReference type="SMART" id="SM00849">
    <property type="entry name" value="Lactamase_B"/>
    <property type="match status" value="1"/>
</dbReference>
<evidence type="ECO:0000256" key="2">
    <source>
        <dbReference type="ARBA" id="ARBA00004963"/>
    </source>
</evidence>
<accession>A0A1I4F2H6</accession>
<dbReference type="GO" id="GO:0004416">
    <property type="term" value="F:hydroxyacylglutathione hydrolase activity"/>
    <property type="evidence" value="ECO:0007669"/>
    <property type="project" value="UniProtKB-UniRule"/>
</dbReference>
<feature type="binding site" evidence="7">
    <location>
        <position position="58"/>
    </location>
    <ligand>
        <name>Zn(2+)</name>
        <dbReference type="ChEBI" id="CHEBI:29105"/>
        <label>2</label>
    </ligand>
</feature>
<feature type="domain" description="Metallo-beta-lactamase" evidence="8">
    <location>
        <begin position="11"/>
        <end position="166"/>
    </location>
</feature>
<keyword evidence="6 7" id="KW-0862">Zinc</keyword>
<feature type="binding site" evidence="7">
    <location>
        <position position="111"/>
    </location>
    <ligand>
        <name>Zn(2+)</name>
        <dbReference type="ChEBI" id="CHEBI:29105"/>
        <label>1</label>
    </ligand>
</feature>
<dbReference type="Pfam" id="PF00753">
    <property type="entry name" value="Lactamase_B"/>
    <property type="match status" value="1"/>
</dbReference>
<name>A0A1I4F2H6_9GAMM</name>
<dbReference type="PANTHER" id="PTHR43705:SF1">
    <property type="entry name" value="HYDROXYACYLGLUTATHIONE HYDROLASE GLOB"/>
    <property type="match status" value="1"/>
</dbReference>
<evidence type="ECO:0000313" key="10">
    <source>
        <dbReference type="Proteomes" id="UP000198725"/>
    </source>
</evidence>
<evidence type="ECO:0000256" key="5">
    <source>
        <dbReference type="ARBA" id="ARBA00022801"/>
    </source>
</evidence>
<comment type="catalytic activity">
    <reaction evidence="1 7">
        <text>an S-(2-hydroxyacyl)glutathione + H2O = a 2-hydroxy carboxylate + glutathione + H(+)</text>
        <dbReference type="Rhea" id="RHEA:21864"/>
        <dbReference type="ChEBI" id="CHEBI:15377"/>
        <dbReference type="ChEBI" id="CHEBI:15378"/>
        <dbReference type="ChEBI" id="CHEBI:57925"/>
        <dbReference type="ChEBI" id="CHEBI:58896"/>
        <dbReference type="ChEBI" id="CHEBI:71261"/>
        <dbReference type="EC" id="3.1.2.6"/>
    </reaction>
</comment>
<reference evidence="10" key="1">
    <citation type="submission" date="2016-10" db="EMBL/GenBank/DDBJ databases">
        <authorList>
            <person name="Varghese N."/>
            <person name="Submissions S."/>
        </authorList>
    </citation>
    <scope>NUCLEOTIDE SEQUENCE [LARGE SCALE GENOMIC DNA]</scope>
    <source>
        <strain evidence="10">MO64</strain>
    </source>
</reference>
<keyword evidence="10" id="KW-1185">Reference proteome</keyword>
<dbReference type="RefSeq" id="WP_092704872.1">
    <property type="nucleotide sequence ID" value="NZ_FOSR01000015.1"/>
</dbReference>
<proteinExistence type="inferred from homology"/>
<dbReference type="Pfam" id="PF16123">
    <property type="entry name" value="HAGH_C"/>
    <property type="match status" value="1"/>
</dbReference>
<dbReference type="InterPro" id="IPR050110">
    <property type="entry name" value="Glyoxalase_II_hydrolase"/>
</dbReference>
<dbReference type="EMBL" id="FOSR01000015">
    <property type="protein sequence ID" value="SFL12185.1"/>
    <property type="molecule type" value="Genomic_DNA"/>
</dbReference>
<dbReference type="PANTHER" id="PTHR43705">
    <property type="entry name" value="HYDROXYACYLGLUTATHIONE HYDROLASE"/>
    <property type="match status" value="1"/>
</dbReference>
<dbReference type="InterPro" id="IPR035680">
    <property type="entry name" value="Clx_II_MBL"/>
</dbReference>
<dbReference type="UniPathway" id="UPA00619">
    <property type="reaction ID" value="UER00676"/>
</dbReference>
<dbReference type="SUPFAM" id="SSF56281">
    <property type="entry name" value="Metallo-hydrolase/oxidoreductase"/>
    <property type="match status" value="1"/>
</dbReference>
<feature type="binding site" evidence="7">
    <location>
        <position position="128"/>
    </location>
    <ligand>
        <name>Zn(2+)</name>
        <dbReference type="ChEBI" id="CHEBI:29105"/>
        <label>1</label>
    </ligand>
</feature>
<comment type="cofactor">
    <cofactor evidence="7">
        <name>Zn(2+)</name>
        <dbReference type="ChEBI" id="CHEBI:29105"/>
    </cofactor>
    <text evidence="7">Binds 2 Zn(2+) ions per subunit.</text>
</comment>